<dbReference type="InterPro" id="IPR006760">
    <property type="entry name" value="Endosulphine"/>
</dbReference>
<evidence type="ECO:0000313" key="4">
    <source>
        <dbReference type="EMBL" id="OBA26174.1"/>
    </source>
</evidence>
<evidence type="ECO:0000256" key="2">
    <source>
        <dbReference type="RuleBase" id="RU363120"/>
    </source>
</evidence>
<gene>
    <name evidence="4" type="ORF">HANVADRAFT_53341</name>
</gene>
<comment type="similarity">
    <text evidence="1 2">Belongs to the endosulfine family.</text>
</comment>
<dbReference type="AlphaFoldDB" id="A0A1B7TBR0"/>
<feature type="region of interest" description="Disordered" evidence="3">
    <location>
        <begin position="51"/>
        <end position="160"/>
    </location>
</feature>
<dbReference type="Pfam" id="PF04667">
    <property type="entry name" value="Endosulfine"/>
    <property type="match status" value="1"/>
</dbReference>
<sequence length="160" mass="18204">MDNSQRLDSSTLSKLTPQELKLYKLYGKLPNKKDLLNYKLKDNRKFFDSGDYHMKKEQQKHPLKSENIVPIHNPEQIKVSRRKSSTTSDSSFEEPNFRNNGNSNNEKYNTPSSSSLESNMGNANNMITTNNGVSGSRPRSNSLLNPQQNPNSQSPLSKRD</sequence>
<proteinExistence type="inferred from homology"/>
<reference evidence="5" key="1">
    <citation type="journal article" date="2016" name="Proc. Natl. Acad. Sci. U.S.A.">
        <title>Comparative genomics of biotechnologically important yeasts.</title>
        <authorList>
            <person name="Riley R."/>
            <person name="Haridas S."/>
            <person name="Wolfe K.H."/>
            <person name="Lopes M.R."/>
            <person name="Hittinger C.T."/>
            <person name="Goeker M."/>
            <person name="Salamov A.A."/>
            <person name="Wisecaver J.H."/>
            <person name="Long T.M."/>
            <person name="Calvey C.H."/>
            <person name="Aerts A.L."/>
            <person name="Barry K.W."/>
            <person name="Choi C."/>
            <person name="Clum A."/>
            <person name="Coughlan A.Y."/>
            <person name="Deshpande S."/>
            <person name="Douglass A.P."/>
            <person name="Hanson S.J."/>
            <person name="Klenk H.-P."/>
            <person name="LaButti K.M."/>
            <person name="Lapidus A."/>
            <person name="Lindquist E.A."/>
            <person name="Lipzen A.M."/>
            <person name="Meier-Kolthoff J.P."/>
            <person name="Ohm R.A."/>
            <person name="Otillar R.P."/>
            <person name="Pangilinan J.L."/>
            <person name="Peng Y."/>
            <person name="Rokas A."/>
            <person name="Rosa C.A."/>
            <person name="Scheuner C."/>
            <person name="Sibirny A.A."/>
            <person name="Slot J.C."/>
            <person name="Stielow J.B."/>
            <person name="Sun H."/>
            <person name="Kurtzman C.P."/>
            <person name="Blackwell M."/>
            <person name="Grigoriev I.V."/>
            <person name="Jeffries T.W."/>
        </authorList>
    </citation>
    <scope>NUCLEOTIDE SEQUENCE [LARGE SCALE GENOMIC DNA]</scope>
    <source>
        <strain evidence="5">NRRL Y-1626</strain>
    </source>
</reference>
<dbReference type="Proteomes" id="UP000092321">
    <property type="component" value="Unassembled WGS sequence"/>
</dbReference>
<dbReference type="OrthoDB" id="5949865at2759"/>
<accession>A0A1B7TBR0</accession>
<dbReference type="EMBL" id="LXPE01000022">
    <property type="protein sequence ID" value="OBA26174.1"/>
    <property type="molecule type" value="Genomic_DNA"/>
</dbReference>
<protein>
    <recommendedName>
        <fullName evidence="2">mRNA stability protein</fullName>
    </recommendedName>
</protein>
<dbReference type="GO" id="GO:0005737">
    <property type="term" value="C:cytoplasm"/>
    <property type="evidence" value="ECO:0007669"/>
    <property type="project" value="TreeGrafter"/>
</dbReference>
<dbReference type="PANTHER" id="PTHR10358:SF6">
    <property type="entry name" value="ENDOSULFINE, ISOFORM A"/>
    <property type="match status" value="1"/>
</dbReference>
<feature type="compositionally biased region" description="Basic and acidic residues" evidence="3">
    <location>
        <begin position="51"/>
        <end position="64"/>
    </location>
</feature>
<keyword evidence="5" id="KW-1185">Reference proteome</keyword>
<evidence type="ECO:0000256" key="3">
    <source>
        <dbReference type="SAM" id="MobiDB-lite"/>
    </source>
</evidence>
<comment type="caution">
    <text evidence="4">The sequence shown here is derived from an EMBL/GenBank/DDBJ whole genome shotgun (WGS) entry which is preliminary data.</text>
</comment>
<evidence type="ECO:0000256" key="1">
    <source>
        <dbReference type="ARBA" id="ARBA00010520"/>
    </source>
</evidence>
<dbReference type="GO" id="GO:0004864">
    <property type="term" value="F:protein phosphatase inhibitor activity"/>
    <property type="evidence" value="ECO:0007669"/>
    <property type="project" value="TreeGrafter"/>
</dbReference>
<feature type="compositionally biased region" description="Polar residues" evidence="3">
    <location>
        <begin position="97"/>
        <end position="160"/>
    </location>
</feature>
<name>A0A1B7TBR0_9ASCO</name>
<comment type="function">
    <text evidence="2">Plays an essential role in initiation of the G0 program by preventing the degradation of specific nutrient-regulated mRNAs via the 5'-3' mRNA decay pathway.</text>
</comment>
<organism evidence="4 5">
    <name type="scientific">Hanseniaspora valbyensis NRRL Y-1626</name>
    <dbReference type="NCBI Taxonomy" id="766949"/>
    <lineage>
        <taxon>Eukaryota</taxon>
        <taxon>Fungi</taxon>
        <taxon>Dikarya</taxon>
        <taxon>Ascomycota</taxon>
        <taxon>Saccharomycotina</taxon>
        <taxon>Saccharomycetes</taxon>
        <taxon>Saccharomycodales</taxon>
        <taxon>Saccharomycodaceae</taxon>
        <taxon>Hanseniaspora</taxon>
    </lineage>
</organism>
<evidence type="ECO:0000313" key="5">
    <source>
        <dbReference type="Proteomes" id="UP000092321"/>
    </source>
</evidence>
<dbReference type="PANTHER" id="PTHR10358">
    <property type="entry name" value="ENDOSULFINE"/>
    <property type="match status" value="1"/>
</dbReference>